<evidence type="ECO:0000256" key="6">
    <source>
        <dbReference type="SAM" id="Phobius"/>
    </source>
</evidence>
<evidence type="ECO:0000256" key="4">
    <source>
        <dbReference type="ARBA" id="ARBA00022989"/>
    </source>
</evidence>
<evidence type="ECO:0000259" key="7">
    <source>
        <dbReference type="Pfam" id="PF13244"/>
    </source>
</evidence>
<name>A0A7C4JIU4_9CREN</name>
<dbReference type="GO" id="GO:0005886">
    <property type="term" value="C:plasma membrane"/>
    <property type="evidence" value="ECO:0007669"/>
    <property type="project" value="UniProtKB-SubCell"/>
</dbReference>
<keyword evidence="3 6" id="KW-0812">Transmembrane</keyword>
<protein>
    <submittedName>
        <fullName evidence="9">DUF4040 domain-containing protein</fullName>
    </submittedName>
</protein>
<evidence type="ECO:0000256" key="5">
    <source>
        <dbReference type="ARBA" id="ARBA00023136"/>
    </source>
</evidence>
<keyword evidence="4 6" id="KW-1133">Transmembrane helix</keyword>
<sequence>MSTVISFIENLVFIIMGIIATTSIIFVVLAVQSKDLLKTIIFSAVQSTLYALLLFLLFAPDIVLVYVAVSVGLLPLLSILLVKKVGRYEG</sequence>
<accession>A0A7C4JIU4</accession>
<evidence type="ECO:0000256" key="1">
    <source>
        <dbReference type="ARBA" id="ARBA00004651"/>
    </source>
</evidence>
<reference evidence="9" key="1">
    <citation type="journal article" date="2020" name="mSystems">
        <title>Genome- and Community-Level Interaction Insights into Carbon Utilization and Element Cycling Functions of Hydrothermarchaeota in Hydrothermal Sediment.</title>
        <authorList>
            <person name="Zhou Z."/>
            <person name="Liu Y."/>
            <person name="Xu W."/>
            <person name="Pan J."/>
            <person name="Luo Z.H."/>
            <person name="Li M."/>
        </authorList>
    </citation>
    <scope>NUCLEOTIDE SEQUENCE [LARGE SCALE GENOMIC DNA]</scope>
    <source>
        <strain evidence="9">SpSt-637</strain>
        <strain evidence="8">SpSt-667</strain>
    </source>
</reference>
<evidence type="ECO:0000256" key="3">
    <source>
        <dbReference type="ARBA" id="ARBA00022692"/>
    </source>
</evidence>
<gene>
    <name evidence="9" type="ORF">ENU08_02180</name>
    <name evidence="8" type="ORF">ENU41_06755</name>
</gene>
<dbReference type="InterPro" id="IPR025383">
    <property type="entry name" value="MrpA_C/MbhD"/>
</dbReference>
<comment type="subcellular location">
    <subcellularLocation>
        <location evidence="1">Cell membrane</location>
        <topology evidence="1">Multi-pass membrane protein</topology>
    </subcellularLocation>
</comment>
<keyword evidence="5 6" id="KW-0472">Membrane</keyword>
<evidence type="ECO:0000256" key="2">
    <source>
        <dbReference type="ARBA" id="ARBA00022475"/>
    </source>
</evidence>
<dbReference type="EMBL" id="DTCK01000041">
    <property type="protein sequence ID" value="HGQ36358.1"/>
    <property type="molecule type" value="Genomic_DNA"/>
</dbReference>
<feature type="transmembrane region" description="Helical" evidence="6">
    <location>
        <begin position="64"/>
        <end position="82"/>
    </location>
</feature>
<dbReference type="EMBL" id="DTBD01000015">
    <property type="protein sequence ID" value="HGQ64037.1"/>
    <property type="molecule type" value="Genomic_DNA"/>
</dbReference>
<dbReference type="AlphaFoldDB" id="A0A7C4JIU4"/>
<evidence type="ECO:0000313" key="8">
    <source>
        <dbReference type="EMBL" id="HGQ36358.1"/>
    </source>
</evidence>
<feature type="domain" description="MrpA C-terminal/MbhD" evidence="7">
    <location>
        <begin position="23"/>
        <end position="86"/>
    </location>
</feature>
<organism evidence="9">
    <name type="scientific">Ignisphaera aggregans</name>
    <dbReference type="NCBI Taxonomy" id="334771"/>
    <lineage>
        <taxon>Archaea</taxon>
        <taxon>Thermoproteota</taxon>
        <taxon>Thermoprotei</taxon>
        <taxon>Desulfurococcales</taxon>
        <taxon>Desulfurococcaceae</taxon>
        <taxon>Ignisphaera</taxon>
    </lineage>
</organism>
<feature type="transmembrane region" description="Helical" evidence="6">
    <location>
        <begin position="40"/>
        <end position="58"/>
    </location>
</feature>
<comment type="caution">
    <text evidence="9">The sequence shown here is derived from an EMBL/GenBank/DDBJ whole genome shotgun (WGS) entry which is preliminary data.</text>
</comment>
<keyword evidence="2" id="KW-1003">Cell membrane</keyword>
<feature type="transmembrane region" description="Helical" evidence="6">
    <location>
        <begin position="12"/>
        <end position="31"/>
    </location>
</feature>
<dbReference type="Pfam" id="PF13244">
    <property type="entry name" value="MbhD"/>
    <property type="match status" value="1"/>
</dbReference>
<evidence type="ECO:0000313" key="9">
    <source>
        <dbReference type="EMBL" id="HGQ64037.1"/>
    </source>
</evidence>
<proteinExistence type="predicted"/>